<dbReference type="EMBL" id="JACHWU010000009">
    <property type="protein sequence ID" value="MBB3053373.1"/>
    <property type="molecule type" value="Genomic_DNA"/>
</dbReference>
<feature type="transmembrane region" description="Helical" evidence="2">
    <location>
        <begin position="7"/>
        <end position="26"/>
    </location>
</feature>
<feature type="region of interest" description="Disordered" evidence="1">
    <location>
        <begin position="242"/>
        <end position="265"/>
    </location>
</feature>
<feature type="transmembrane region" description="Helical" evidence="2">
    <location>
        <begin position="361"/>
        <end position="381"/>
    </location>
</feature>
<keyword evidence="2" id="KW-1133">Transmembrane helix</keyword>
<name>A0A839S7W8_9PSEU</name>
<dbReference type="RefSeq" id="WP_183659102.1">
    <property type="nucleotide sequence ID" value="NZ_JACHWU010000009.1"/>
</dbReference>
<evidence type="ECO:0000256" key="2">
    <source>
        <dbReference type="SAM" id="Phobius"/>
    </source>
</evidence>
<dbReference type="Proteomes" id="UP000550714">
    <property type="component" value="Unassembled WGS sequence"/>
</dbReference>
<feature type="region of interest" description="Disordered" evidence="1">
    <location>
        <begin position="36"/>
        <end position="57"/>
    </location>
</feature>
<dbReference type="AlphaFoldDB" id="A0A839S7W8"/>
<evidence type="ECO:0000256" key="1">
    <source>
        <dbReference type="SAM" id="MobiDB-lite"/>
    </source>
</evidence>
<evidence type="ECO:0000313" key="3">
    <source>
        <dbReference type="EMBL" id="MBB3053373.1"/>
    </source>
</evidence>
<sequence length="484" mass="52555">MADRTLGLARWVLAGVAVTVAVVFLLHQRQGDIDVSYGQSPSSDYEEGDAGELSGHSAPSTAEMVRRVQAEPVVRLPGSNATWHRRWLREHVGIDGVRLLFAPPGLDEQDTERVRDVAEDPAIVDAPFELVTVTGTKVRSGVYTAVPDDVDGFQRQFAAGDVTGLLAAVITGMRDEGDPPAAPRVAWREPTTAEVDAVAADLERDGVHVAEGATLSDVPGNASNAFPDTEPLVVALPRQDTALPRQDGASPRQDTALPRQDTGRPVPDYAPALADRFPDTPVVVVYGSYIDYAGPHRDEFYEVATAGVYGMLGDRLGRYDYPQDNVLFAWLNKVTDIRYAGLFDRPLPYQPFDPLQVTMPALPFVFAGCVLGFVVLSVTALRRRPSHGRPPTVRLAALSALSVEVSGLTTETGNPSLTRAITHLDAAKELDCSLVATRNAHKLLDKAEEELSETARLIGRRDYEPRRYVMGWEPSSQAGECGRR</sequence>
<reference evidence="3 4" key="1">
    <citation type="submission" date="2020-08" db="EMBL/GenBank/DDBJ databases">
        <title>Genomic Encyclopedia of Type Strains, Phase III (KMG-III): the genomes of soil and plant-associated and newly described type strains.</title>
        <authorList>
            <person name="Whitman W."/>
        </authorList>
    </citation>
    <scope>NUCLEOTIDE SEQUENCE [LARGE SCALE GENOMIC DNA]</scope>
    <source>
        <strain evidence="3 4">CECT 8577</strain>
    </source>
</reference>
<protein>
    <submittedName>
        <fullName evidence="3">Uncharacterized protein</fullName>
    </submittedName>
</protein>
<keyword evidence="2" id="KW-0472">Membrane</keyword>
<proteinExistence type="predicted"/>
<accession>A0A839S7W8</accession>
<organism evidence="3 4">
    <name type="scientific">Prauserella isguenensis</name>
    <dbReference type="NCBI Taxonomy" id="1470180"/>
    <lineage>
        <taxon>Bacteria</taxon>
        <taxon>Bacillati</taxon>
        <taxon>Actinomycetota</taxon>
        <taxon>Actinomycetes</taxon>
        <taxon>Pseudonocardiales</taxon>
        <taxon>Pseudonocardiaceae</taxon>
        <taxon>Prauserella</taxon>
    </lineage>
</organism>
<evidence type="ECO:0000313" key="4">
    <source>
        <dbReference type="Proteomes" id="UP000550714"/>
    </source>
</evidence>
<gene>
    <name evidence="3" type="ORF">FHS23_004422</name>
</gene>
<keyword evidence="4" id="KW-1185">Reference proteome</keyword>
<comment type="caution">
    <text evidence="3">The sequence shown here is derived from an EMBL/GenBank/DDBJ whole genome shotgun (WGS) entry which is preliminary data.</text>
</comment>
<keyword evidence="2" id="KW-0812">Transmembrane</keyword>